<evidence type="ECO:0000313" key="4">
    <source>
        <dbReference type="Proteomes" id="UP000219369"/>
    </source>
</evidence>
<dbReference type="EMBL" id="FMJY01000001">
    <property type="protein sequence ID" value="SCO76868.1"/>
    <property type="molecule type" value="Genomic_DNA"/>
</dbReference>
<dbReference type="OrthoDB" id="3853793at2759"/>
<dbReference type="InterPro" id="IPR046925">
    <property type="entry name" value="WD-like_fungi"/>
</dbReference>
<reference evidence="4" key="1">
    <citation type="submission" date="2016-09" db="EMBL/GenBank/DDBJ databases">
        <authorList>
            <person name="Guldener U."/>
        </authorList>
    </citation>
    <scope>NUCLEOTIDE SEQUENCE [LARGE SCALE GENOMIC DNA]</scope>
    <source>
        <strain evidence="4">V64-1</strain>
    </source>
</reference>
<organism evidence="3 4">
    <name type="scientific">Fusarium oxysporum</name>
    <name type="common">Fusarium vascular wilt</name>
    <dbReference type="NCBI Taxonomy" id="5507"/>
    <lineage>
        <taxon>Eukaryota</taxon>
        <taxon>Fungi</taxon>
        <taxon>Dikarya</taxon>
        <taxon>Ascomycota</taxon>
        <taxon>Pezizomycotina</taxon>
        <taxon>Sordariomycetes</taxon>
        <taxon>Hypocreomycetidae</taxon>
        <taxon>Hypocreales</taxon>
        <taxon>Nectriaceae</taxon>
        <taxon>Fusarium</taxon>
        <taxon>Fusarium oxysporum species complex</taxon>
    </lineage>
</organism>
<dbReference type="Proteomes" id="UP000219369">
    <property type="component" value="Unassembled WGS sequence"/>
</dbReference>
<feature type="chain" id="PRO_5013742946" description="WD-like domain-containing protein" evidence="1">
    <location>
        <begin position="21"/>
        <end position="179"/>
    </location>
</feature>
<dbReference type="VEuPathDB" id="FungiDB:FOMG_07635"/>
<gene>
    <name evidence="3" type="ORF">FRV6_01080</name>
</gene>
<accession>A0A2H3SK44</accession>
<name>A0A2H3SK44_FUSOX</name>
<evidence type="ECO:0000256" key="1">
    <source>
        <dbReference type="SAM" id="SignalP"/>
    </source>
</evidence>
<sequence length="179" mass="19022">MFLSKQTLFVLSSLLYAATAATVPKVPEAPEGLVVLAQESVDDGAGVLIFYGDADPAAAKKRDESGLSKRCGSNQVSCFGSHRAPIWLCSALLYQLEISSTQLQESPRSICKQASSKQCCVSWAHPVSGGKKDNLAPAGYKVNSECNWGDNTVSGLTRDTQIGNTCTTQCLSNRPDGCE</sequence>
<proteinExistence type="predicted"/>
<keyword evidence="1" id="KW-0732">Signal</keyword>
<evidence type="ECO:0000259" key="2">
    <source>
        <dbReference type="Pfam" id="PF20493"/>
    </source>
</evidence>
<evidence type="ECO:0000313" key="3">
    <source>
        <dbReference type="EMBL" id="SCO76868.1"/>
    </source>
</evidence>
<dbReference type="AlphaFoldDB" id="A0A2H3SK44"/>
<protein>
    <recommendedName>
        <fullName evidence="2">WD-like domain-containing protein</fullName>
    </recommendedName>
</protein>
<feature type="domain" description="WD-like" evidence="2">
    <location>
        <begin position="69"/>
        <end position="178"/>
    </location>
</feature>
<feature type="signal peptide" evidence="1">
    <location>
        <begin position="1"/>
        <end position="20"/>
    </location>
</feature>
<dbReference type="Pfam" id="PF20493">
    <property type="entry name" value="WD-like_fungi"/>
    <property type="match status" value="1"/>
</dbReference>